<proteinExistence type="predicted"/>
<organism evidence="1 2">
    <name type="scientific">Motilimonas cestriensis</name>
    <dbReference type="NCBI Taxonomy" id="2742685"/>
    <lineage>
        <taxon>Bacteria</taxon>
        <taxon>Pseudomonadati</taxon>
        <taxon>Pseudomonadota</taxon>
        <taxon>Gammaproteobacteria</taxon>
        <taxon>Alteromonadales</taxon>
        <taxon>Alteromonadales genera incertae sedis</taxon>
        <taxon>Motilimonas</taxon>
    </lineage>
</organism>
<dbReference type="Proteomes" id="UP001201273">
    <property type="component" value="Unassembled WGS sequence"/>
</dbReference>
<keyword evidence="2" id="KW-1185">Reference proteome</keyword>
<name>A0ABS8W913_9GAMM</name>
<evidence type="ECO:0000313" key="2">
    <source>
        <dbReference type="Proteomes" id="UP001201273"/>
    </source>
</evidence>
<dbReference type="RefSeq" id="WP_232800674.1">
    <property type="nucleotide sequence ID" value="NZ_CP170335.1"/>
</dbReference>
<evidence type="ECO:0000313" key="1">
    <source>
        <dbReference type="EMBL" id="MCE2594289.1"/>
    </source>
</evidence>
<sequence>MHAYLPAIDVLMCHCGISFEEACEQLGVNMAELTESDSREKYLQVSEK</sequence>
<accession>A0ABS8W913</accession>
<comment type="caution">
    <text evidence="1">The sequence shown here is derived from an EMBL/GenBank/DDBJ whole genome shotgun (WGS) entry which is preliminary data.</text>
</comment>
<protein>
    <submittedName>
        <fullName evidence="1">Uncharacterized protein</fullName>
    </submittedName>
</protein>
<gene>
    <name evidence="1" type="ORF">K6Y31_05605</name>
</gene>
<dbReference type="EMBL" id="JAIMJA010000004">
    <property type="protein sequence ID" value="MCE2594289.1"/>
    <property type="molecule type" value="Genomic_DNA"/>
</dbReference>
<reference evidence="1 2" key="1">
    <citation type="journal article" date="2022" name="Environ. Microbiol. Rep.">
        <title>Eco-phylogenetic analyses reveal divergent evolution of vitamin B12 metabolism in the marine bacterial family 'Psychromonadaceae'.</title>
        <authorList>
            <person name="Jin X."/>
            <person name="Yang Y."/>
            <person name="Cao H."/>
            <person name="Gao B."/>
            <person name="Zhao Z."/>
        </authorList>
    </citation>
    <scope>NUCLEOTIDE SEQUENCE [LARGE SCALE GENOMIC DNA]</scope>
    <source>
        <strain evidence="1 2">MKS20</strain>
    </source>
</reference>